<organism evidence="1 2">
    <name type="scientific">Mucuna pruriens</name>
    <name type="common">Velvet bean</name>
    <name type="synonym">Dolichos pruriens</name>
    <dbReference type="NCBI Taxonomy" id="157652"/>
    <lineage>
        <taxon>Eukaryota</taxon>
        <taxon>Viridiplantae</taxon>
        <taxon>Streptophyta</taxon>
        <taxon>Embryophyta</taxon>
        <taxon>Tracheophyta</taxon>
        <taxon>Spermatophyta</taxon>
        <taxon>Magnoliopsida</taxon>
        <taxon>eudicotyledons</taxon>
        <taxon>Gunneridae</taxon>
        <taxon>Pentapetalae</taxon>
        <taxon>rosids</taxon>
        <taxon>fabids</taxon>
        <taxon>Fabales</taxon>
        <taxon>Fabaceae</taxon>
        <taxon>Papilionoideae</taxon>
        <taxon>50 kb inversion clade</taxon>
        <taxon>NPAAA clade</taxon>
        <taxon>indigoferoid/millettioid clade</taxon>
        <taxon>Phaseoleae</taxon>
        <taxon>Mucuna</taxon>
    </lineage>
</organism>
<comment type="caution">
    <text evidence="1">The sequence shown here is derived from an EMBL/GenBank/DDBJ whole genome shotgun (WGS) entry which is preliminary data.</text>
</comment>
<dbReference type="AlphaFoldDB" id="A0A371FIY8"/>
<dbReference type="InterPro" id="IPR036397">
    <property type="entry name" value="RNaseH_sf"/>
</dbReference>
<dbReference type="OrthoDB" id="1938451at2759"/>
<dbReference type="Gene3D" id="3.30.420.10">
    <property type="entry name" value="Ribonuclease H-like superfamily/Ribonuclease H"/>
    <property type="match status" value="1"/>
</dbReference>
<dbReference type="GO" id="GO:0003676">
    <property type="term" value="F:nucleic acid binding"/>
    <property type="evidence" value="ECO:0007669"/>
    <property type="project" value="InterPro"/>
</dbReference>
<dbReference type="Proteomes" id="UP000257109">
    <property type="component" value="Unassembled WGS sequence"/>
</dbReference>
<dbReference type="EMBL" id="QJKJ01008912">
    <property type="protein sequence ID" value="RDX78274.1"/>
    <property type="molecule type" value="Genomic_DNA"/>
</dbReference>
<sequence length="60" mass="6769">MIEQSLCFEFRASINQVEYETLLAKMKLAGELGARVLTTKSDFELVTDQVNGDYQAKIPN</sequence>
<accession>A0A371FIY8</accession>
<proteinExistence type="predicted"/>
<evidence type="ECO:0000313" key="2">
    <source>
        <dbReference type="Proteomes" id="UP000257109"/>
    </source>
</evidence>
<reference evidence="1" key="1">
    <citation type="submission" date="2018-05" db="EMBL/GenBank/DDBJ databases">
        <title>Draft genome of Mucuna pruriens seed.</title>
        <authorList>
            <person name="Nnadi N.E."/>
            <person name="Vos R."/>
            <person name="Hasami M.H."/>
            <person name="Devisetty U.K."/>
            <person name="Aguiy J.C."/>
        </authorList>
    </citation>
    <scope>NUCLEOTIDE SEQUENCE [LARGE SCALE GENOMIC DNA]</scope>
    <source>
        <strain evidence="1">JCA_2017</strain>
    </source>
</reference>
<name>A0A371FIY8_MUCPR</name>
<evidence type="ECO:0008006" key="3">
    <source>
        <dbReference type="Google" id="ProtNLM"/>
    </source>
</evidence>
<evidence type="ECO:0000313" key="1">
    <source>
        <dbReference type="EMBL" id="RDX78274.1"/>
    </source>
</evidence>
<protein>
    <recommendedName>
        <fullName evidence="3">RNase H type-1 domain-containing protein</fullName>
    </recommendedName>
</protein>
<feature type="non-terminal residue" evidence="1">
    <location>
        <position position="1"/>
    </location>
</feature>
<keyword evidence="2" id="KW-1185">Reference proteome</keyword>
<gene>
    <name evidence="1" type="ORF">CR513_41470</name>
</gene>